<comment type="caution">
    <text evidence="2">The sequence shown here is derived from an EMBL/GenBank/DDBJ whole genome shotgun (WGS) entry which is preliminary data.</text>
</comment>
<keyword evidence="1" id="KW-0472">Membrane</keyword>
<evidence type="ECO:0000313" key="6">
    <source>
        <dbReference type="Proteomes" id="UP000663829"/>
    </source>
</evidence>
<dbReference type="Proteomes" id="UP000677228">
    <property type="component" value="Unassembled WGS sequence"/>
</dbReference>
<evidence type="ECO:0000256" key="1">
    <source>
        <dbReference type="SAM" id="Phobius"/>
    </source>
</evidence>
<feature type="transmembrane region" description="Helical" evidence="1">
    <location>
        <begin position="6"/>
        <end position="28"/>
    </location>
</feature>
<dbReference type="Proteomes" id="UP000663829">
    <property type="component" value="Unassembled WGS sequence"/>
</dbReference>
<proteinExistence type="predicted"/>
<keyword evidence="6" id="KW-1185">Reference proteome</keyword>
<evidence type="ECO:0000313" key="3">
    <source>
        <dbReference type="EMBL" id="CAF0838554.1"/>
    </source>
</evidence>
<evidence type="ECO:0000313" key="5">
    <source>
        <dbReference type="EMBL" id="CAF3623463.1"/>
    </source>
</evidence>
<dbReference type="Proteomes" id="UP000681722">
    <property type="component" value="Unassembled WGS sequence"/>
</dbReference>
<evidence type="ECO:0000313" key="2">
    <source>
        <dbReference type="EMBL" id="CAF0754296.1"/>
    </source>
</evidence>
<dbReference type="EMBL" id="CAJOBA010001974">
    <property type="protein sequence ID" value="CAF3623463.1"/>
    <property type="molecule type" value="Genomic_DNA"/>
</dbReference>
<sequence length="120" mass="14292">MLSSTLSISIIIHCTFLLLLTITTIDAYDQQYLTSKDRSTSSLDNTRSLKHLLKRSFSHHLLTHIPDYYYSHENENIQYSRKRRGTGYFVIRNGDYLYFIPDSKHPFTKNMRPYIGRRKR</sequence>
<keyword evidence="1" id="KW-1133">Transmembrane helix</keyword>
<name>A0A813PPT3_9BILA</name>
<gene>
    <name evidence="2" type="ORF">GPM918_LOCUS1022</name>
    <name evidence="3" type="ORF">OVA965_LOCUS6522</name>
    <name evidence="4" type="ORF">SRO942_LOCUS1022</name>
    <name evidence="5" type="ORF">TMI583_LOCUS6518</name>
</gene>
<reference evidence="2" key="1">
    <citation type="submission" date="2021-02" db="EMBL/GenBank/DDBJ databases">
        <authorList>
            <person name="Nowell W R."/>
        </authorList>
    </citation>
    <scope>NUCLEOTIDE SEQUENCE</scope>
</reference>
<keyword evidence="1" id="KW-0812">Transmembrane</keyword>
<organism evidence="2 6">
    <name type="scientific">Didymodactylos carnosus</name>
    <dbReference type="NCBI Taxonomy" id="1234261"/>
    <lineage>
        <taxon>Eukaryota</taxon>
        <taxon>Metazoa</taxon>
        <taxon>Spiralia</taxon>
        <taxon>Gnathifera</taxon>
        <taxon>Rotifera</taxon>
        <taxon>Eurotatoria</taxon>
        <taxon>Bdelloidea</taxon>
        <taxon>Philodinida</taxon>
        <taxon>Philodinidae</taxon>
        <taxon>Didymodactylos</taxon>
    </lineage>
</organism>
<dbReference type="AlphaFoldDB" id="A0A813PPT3"/>
<protein>
    <submittedName>
        <fullName evidence="2">Uncharacterized protein</fullName>
    </submittedName>
</protein>
<dbReference type="OrthoDB" id="10064842at2759"/>
<accession>A0A813PPT3</accession>
<dbReference type="EMBL" id="CAJOBC010000088">
    <property type="protein sequence ID" value="CAF3534447.1"/>
    <property type="molecule type" value="Genomic_DNA"/>
</dbReference>
<dbReference type="EMBL" id="CAJNOK010001974">
    <property type="protein sequence ID" value="CAF0838554.1"/>
    <property type="molecule type" value="Genomic_DNA"/>
</dbReference>
<evidence type="ECO:0000313" key="4">
    <source>
        <dbReference type="EMBL" id="CAF3534447.1"/>
    </source>
</evidence>
<dbReference type="Proteomes" id="UP000682733">
    <property type="component" value="Unassembled WGS sequence"/>
</dbReference>
<dbReference type="EMBL" id="CAJNOQ010000088">
    <property type="protein sequence ID" value="CAF0754296.1"/>
    <property type="molecule type" value="Genomic_DNA"/>
</dbReference>